<dbReference type="AlphaFoldDB" id="A0A9P0MLX5"/>
<gene>
    <name evidence="6" type="ORF">NEZAVI_LOCUS9778</name>
</gene>
<evidence type="ECO:0000313" key="7">
    <source>
        <dbReference type="Proteomes" id="UP001152798"/>
    </source>
</evidence>
<evidence type="ECO:0000256" key="3">
    <source>
        <dbReference type="ARBA" id="ARBA00023211"/>
    </source>
</evidence>
<dbReference type="InterPro" id="IPR051134">
    <property type="entry name" value="PPP_phosphatase"/>
</dbReference>
<dbReference type="PANTHER" id="PTHR45668:SF3">
    <property type="entry name" value="SERINE_THREONINE-PROTEIN PHOSPHATASE RDGC"/>
    <property type="match status" value="1"/>
</dbReference>
<dbReference type="Gene3D" id="3.60.21.10">
    <property type="match status" value="1"/>
</dbReference>
<reference evidence="6" key="1">
    <citation type="submission" date="2022-01" db="EMBL/GenBank/DDBJ databases">
        <authorList>
            <person name="King R."/>
        </authorList>
    </citation>
    <scope>NUCLEOTIDE SEQUENCE</scope>
</reference>
<dbReference type="SUPFAM" id="SSF56300">
    <property type="entry name" value="Metallo-dependent phosphatases"/>
    <property type="match status" value="1"/>
</dbReference>
<evidence type="ECO:0000259" key="5">
    <source>
        <dbReference type="PROSITE" id="PS00125"/>
    </source>
</evidence>
<keyword evidence="4" id="KW-0472">Membrane</keyword>
<dbReference type="GO" id="GO:0016787">
    <property type="term" value="F:hydrolase activity"/>
    <property type="evidence" value="ECO:0007669"/>
    <property type="project" value="InterPro"/>
</dbReference>
<accession>A0A9P0MLX5</accession>
<dbReference type="InterPro" id="IPR004843">
    <property type="entry name" value="Calcineurin-like_PHP"/>
</dbReference>
<sequence length="127" mass="14537">MIHVILQNGLPSAENPYVFNGDFVDRGRKGMEVFLLLLTCFLVFPDGVYLNRGNHEDHVMNTRKQTCFLIHDENPFSEVFYLFVSVCLQVVLVWTVSTEHNITISEAPSSDLSNFWSNCLLQLGLRL</sequence>
<name>A0A9P0MLX5_NEZVI</name>
<keyword evidence="3" id="KW-0464">Manganese</keyword>
<protein>
    <recommendedName>
        <fullName evidence="5">Serine/threonine specific protein phosphatases domain-containing protein</fullName>
    </recommendedName>
</protein>
<dbReference type="GO" id="GO:0046872">
    <property type="term" value="F:metal ion binding"/>
    <property type="evidence" value="ECO:0007669"/>
    <property type="project" value="UniProtKB-KW"/>
</dbReference>
<feature type="transmembrane region" description="Helical" evidence="4">
    <location>
        <begin position="79"/>
        <end position="96"/>
    </location>
</feature>
<dbReference type="Pfam" id="PF00149">
    <property type="entry name" value="Metallophos"/>
    <property type="match status" value="1"/>
</dbReference>
<keyword evidence="4" id="KW-1133">Transmembrane helix</keyword>
<dbReference type="EMBL" id="OV725080">
    <property type="protein sequence ID" value="CAH1400568.1"/>
    <property type="molecule type" value="Genomic_DNA"/>
</dbReference>
<evidence type="ECO:0000313" key="6">
    <source>
        <dbReference type="EMBL" id="CAH1400568.1"/>
    </source>
</evidence>
<dbReference type="Proteomes" id="UP001152798">
    <property type="component" value="Chromosome 4"/>
</dbReference>
<evidence type="ECO:0000256" key="2">
    <source>
        <dbReference type="ARBA" id="ARBA00022723"/>
    </source>
</evidence>
<dbReference type="PANTHER" id="PTHR45668">
    <property type="entry name" value="SERINE/THREONINE-PROTEIN PHOSPHATASE 5-RELATED"/>
    <property type="match status" value="1"/>
</dbReference>
<dbReference type="InterPro" id="IPR006186">
    <property type="entry name" value="Ser/Thr-sp_prot-phosphatase"/>
</dbReference>
<feature type="domain" description="Serine/threonine specific protein phosphatases" evidence="5">
    <location>
        <begin position="51"/>
        <end position="56"/>
    </location>
</feature>
<dbReference type="InterPro" id="IPR029052">
    <property type="entry name" value="Metallo-depent_PP-like"/>
</dbReference>
<dbReference type="OrthoDB" id="442428at2759"/>
<comment type="cofactor">
    <cofactor evidence="1">
        <name>Mn(2+)</name>
        <dbReference type="ChEBI" id="CHEBI:29035"/>
    </cofactor>
</comment>
<evidence type="ECO:0000256" key="1">
    <source>
        <dbReference type="ARBA" id="ARBA00001936"/>
    </source>
</evidence>
<evidence type="ECO:0000256" key="4">
    <source>
        <dbReference type="SAM" id="Phobius"/>
    </source>
</evidence>
<keyword evidence="2" id="KW-0479">Metal-binding</keyword>
<feature type="transmembrane region" description="Helical" evidence="4">
    <location>
        <begin position="33"/>
        <end position="50"/>
    </location>
</feature>
<keyword evidence="4" id="KW-0812">Transmembrane</keyword>
<proteinExistence type="predicted"/>
<organism evidence="6 7">
    <name type="scientific">Nezara viridula</name>
    <name type="common">Southern green stink bug</name>
    <name type="synonym">Cimex viridulus</name>
    <dbReference type="NCBI Taxonomy" id="85310"/>
    <lineage>
        <taxon>Eukaryota</taxon>
        <taxon>Metazoa</taxon>
        <taxon>Ecdysozoa</taxon>
        <taxon>Arthropoda</taxon>
        <taxon>Hexapoda</taxon>
        <taxon>Insecta</taxon>
        <taxon>Pterygota</taxon>
        <taxon>Neoptera</taxon>
        <taxon>Paraneoptera</taxon>
        <taxon>Hemiptera</taxon>
        <taxon>Heteroptera</taxon>
        <taxon>Panheteroptera</taxon>
        <taxon>Pentatomomorpha</taxon>
        <taxon>Pentatomoidea</taxon>
        <taxon>Pentatomidae</taxon>
        <taxon>Pentatominae</taxon>
        <taxon>Nezara</taxon>
    </lineage>
</organism>
<keyword evidence="7" id="KW-1185">Reference proteome</keyword>
<dbReference type="PROSITE" id="PS00125">
    <property type="entry name" value="SER_THR_PHOSPHATASE"/>
    <property type="match status" value="1"/>
</dbReference>